<feature type="domain" description="USP" evidence="2">
    <location>
        <begin position="1"/>
        <end position="195"/>
    </location>
</feature>
<accession>A0A8S4GDF6</accession>
<reference evidence="3" key="1">
    <citation type="submission" date="2020-11" db="EMBL/GenBank/DDBJ databases">
        <authorList>
            <person name="Whiteford S."/>
        </authorList>
    </citation>
    <scope>NUCLEOTIDE SEQUENCE</scope>
</reference>
<dbReference type="GO" id="GO:0005829">
    <property type="term" value="C:cytosol"/>
    <property type="evidence" value="ECO:0007669"/>
    <property type="project" value="TreeGrafter"/>
</dbReference>
<dbReference type="GO" id="GO:0005634">
    <property type="term" value="C:nucleus"/>
    <property type="evidence" value="ECO:0007669"/>
    <property type="project" value="TreeGrafter"/>
</dbReference>
<organism evidence="3 4">
    <name type="scientific">Plutella xylostella</name>
    <name type="common">Diamondback moth</name>
    <name type="synonym">Plutella maculipennis</name>
    <dbReference type="NCBI Taxonomy" id="51655"/>
    <lineage>
        <taxon>Eukaryota</taxon>
        <taxon>Metazoa</taxon>
        <taxon>Ecdysozoa</taxon>
        <taxon>Arthropoda</taxon>
        <taxon>Hexapoda</taxon>
        <taxon>Insecta</taxon>
        <taxon>Pterygota</taxon>
        <taxon>Neoptera</taxon>
        <taxon>Endopterygota</taxon>
        <taxon>Lepidoptera</taxon>
        <taxon>Glossata</taxon>
        <taxon>Ditrysia</taxon>
        <taxon>Yponomeutoidea</taxon>
        <taxon>Plutellidae</taxon>
        <taxon>Plutella</taxon>
    </lineage>
</organism>
<dbReference type="Gene3D" id="3.90.70.10">
    <property type="entry name" value="Cysteine proteinases"/>
    <property type="match status" value="1"/>
</dbReference>
<dbReference type="Proteomes" id="UP000653454">
    <property type="component" value="Unassembled WGS sequence"/>
</dbReference>
<comment type="caution">
    <text evidence="3">The sequence shown here is derived from an EMBL/GenBank/DDBJ whole genome shotgun (WGS) entry which is preliminary data.</text>
</comment>
<dbReference type="InterPro" id="IPR028889">
    <property type="entry name" value="USP"/>
</dbReference>
<dbReference type="InterPro" id="IPR001394">
    <property type="entry name" value="Peptidase_C19_UCH"/>
</dbReference>
<dbReference type="PROSITE" id="PS50235">
    <property type="entry name" value="USP_3"/>
    <property type="match status" value="1"/>
</dbReference>
<proteinExistence type="inferred from homology"/>
<dbReference type="InterPro" id="IPR050164">
    <property type="entry name" value="Peptidase_C19"/>
</dbReference>
<evidence type="ECO:0000313" key="3">
    <source>
        <dbReference type="EMBL" id="CAG9136902.1"/>
    </source>
</evidence>
<keyword evidence="4" id="KW-1185">Reference proteome</keyword>
<protein>
    <submittedName>
        <fullName evidence="3">(diamondback moth) hypothetical protein</fullName>
    </submittedName>
</protein>
<dbReference type="Pfam" id="PF00443">
    <property type="entry name" value="UCH"/>
    <property type="match status" value="1"/>
</dbReference>
<name>A0A8S4GDF6_PLUXY</name>
<evidence type="ECO:0000256" key="1">
    <source>
        <dbReference type="ARBA" id="ARBA00009085"/>
    </source>
</evidence>
<dbReference type="PANTHER" id="PTHR24006">
    <property type="entry name" value="UBIQUITIN CARBOXYL-TERMINAL HYDROLASE"/>
    <property type="match status" value="1"/>
</dbReference>
<dbReference type="SUPFAM" id="SSF54001">
    <property type="entry name" value="Cysteine proteinases"/>
    <property type="match status" value="1"/>
</dbReference>
<dbReference type="GO" id="GO:0016579">
    <property type="term" value="P:protein deubiquitination"/>
    <property type="evidence" value="ECO:0007669"/>
    <property type="project" value="InterPro"/>
</dbReference>
<dbReference type="PANTHER" id="PTHR24006:SF905">
    <property type="entry name" value="UBIQUITIN CARBOXYL-TERMINAL HYDROLASE 1"/>
    <property type="match status" value="1"/>
</dbReference>
<dbReference type="PROSITE" id="PS00973">
    <property type="entry name" value="USP_2"/>
    <property type="match status" value="1"/>
</dbReference>
<sequence>MSHEYLRDQNKYWCSVCLRYVEARRCVSYSRLPRILVLQLKRFSGGMTKITRHAPTPLRLPCFCEPCTAADKTPQHRYKLFAVIMHLGQSLSGGHYVAYARDSADDTRCEREAPDPAAAATGSSFMRTLFNRPKPPQTGCAAKDCCVPRPKEPCWLSCDDELVKPITDEEFEDLLSAEPKTRSAATPYLLFYVKTDVVLCIMLQWFRYWQSNLSANALRIVLRLARTRRSSDVQRARMVAGKHCTRASANMPDALQKRIKVVTKMLT</sequence>
<evidence type="ECO:0000313" key="4">
    <source>
        <dbReference type="Proteomes" id="UP000653454"/>
    </source>
</evidence>
<dbReference type="InterPro" id="IPR038765">
    <property type="entry name" value="Papain-like_cys_pep_sf"/>
</dbReference>
<evidence type="ECO:0000259" key="2">
    <source>
        <dbReference type="PROSITE" id="PS50235"/>
    </source>
</evidence>
<dbReference type="InterPro" id="IPR018200">
    <property type="entry name" value="USP_CS"/>
</dbReference>
<dbReference type="EMBL" id="CAJHNJ030000167">
    <property type="protein sequence ID" value="CAG9136902.1"/>
    <property type="molecule type" value="Genomic_DNA"/>
</dbReference>
<gene>
    <name evidence="3" type="ORF">PLXY2_LOCUS15151</name>
</gene>
<comment type="similarity">
    <text evidence="1">Belongs to the peptidase C19 family.</text>
</comment>
<dbReference type="AlphaFoldDB" id="A0A8S4GDF6"/>
<dbReference type="GO" id="GO:0004843">
    <property type="term" value="F:cysteine-type deubiquitinase activity"/>
    <property type="evidence" value="ECO:0007669"/>
    <property type="project" value="InterPro"/>
</dbReference>